<gene>
    <name evidence="1" type="ORF">E3T39_12565</name>
</gene>
<organism evidence="1 2">
    <name type="scientific">Cryobacterium suzukii</name>
    <dbReference type="NCBI Taxonomy" id="1259198"/>
    <lineage>
        <taxon>Bacteria</taxon>
        <taxon>Bacillati</taxon>
        <taxon>Actinomycetota</taxon>
        <taxon>Actinomycetes</taxon>
        <taxon>Micrococcales</taxon>
        <taxon>Microbacteriaceae</taxon>
        <taxon>Cryobacterium</taxon>
    </lineage>
</organism>
<evidence type="ECO:0000313" key="2">
    <source>
        <dbReference type="Proteomes" id="UP000298170"/>
    </source>
</evidence>
<dbReference type="Proteomes" id="UP000298170">
    <property type="component" value="Unassembled WGS sequence"/>
</dbReference>
<proteinExistence type="predicted"/>
<sequence length="183" mass="19671">MSTVKNDASYLRDRAGDMRTRAVQLKAQAESMNWNSPAAQAFRTQITLTADDIDRTAASLDAAADALGAHARSVDDVKALIVQAQAWAAERLDEARSIASNAIKVIQDVAEGAVTSFMTVVNSAVDVVTKTVQVSVYKLANIDIAESVVTHAQSVMRTIPSPPVNGSKDWLDVEHLLKTVLRP</sequence>
<dbReference type="OrthoDB" id="5114587at2"/>
<comment type="caution">
    <text evidence="1">The sequence shown here is derived from an EMBL/GenBank/DDBJ whole genome shotgun (WGS) entry which is preliminary data.</text>
</comment>
<reference evidence="1 2" key="1">
    <citation type="submission" date="2019-03" db="EMBL/GenBank/DDBJ databases">
        <title>Genomics of glacier-inhabiting Cryobacterium strains.</title>
        <authorList>
            <person name="Liu Q."/>
            <person name="Xin Y.-H."/>
        </authorList>
    </citation>
    <scope>NUCLEOTIDE SEQUENCE [LARGE SCALE GENOMIC DNA]</scope>
    <source>
        <strain evidence="1 2">Sr39</strain>
    </source>
</reference>
<name>A0A4V3ISG2_9MICO</name>
<keyword evidence="2" id="KW-1185">Reference proteome</keyword>
<dbReference type="RefSeq" id="WP_134515857.1">
    <property type="nucleotide sequence ID" value="NZ_SOHJ01000012.1"/>
</dbReference>
<accession>A0A4V3ISG2</accession>
<dbReference type="AlphaFoldDB" id="A0A4V3ISG2"/>
<dbReference type="EMBL" id="SOHJ01000012">
    <property type="protein sequence ID" value="TFD58133.1"/>
    <property type="molecule type" value="Genomic_DNA"/>
</dbReference>
<evidence type="ECO:0000313" key="1">
    <source>
        <dbReference type="EMBL" id="TFD58133.1"/>
    </source>
</evidence>
<dbReference type="Gene3D" id="1.10.287.1060">
    <property type="entry name" value="ESAT-6-like"/>
    <property type="match status" value="1"/>
</dbReference>
<protein>
    <submittedName>
        <fullName evidence="1">Uncharacterized protein</fullName>
    </submittedName>
</protein>